<comment type="similarity">
    <text evidence="9">Belongs to the OXA1/ALB3/YidC family.</text>
</comment>
<evidence type="ECO:0000256" key="5">
    <source>
        <dbReference type="ARBA" id="ARBA00022927"/>
    </source>
</evidence>
<keyword evidence="3" id="KW-1003">Cell membrane</keyword>
<dbReference type="PANTHER" id="PTHR12428:SF65">
    <property type="entry name" value="CYTOCHROME C OXIDASE ASSEMBLY PROTEIN COX18, MITOCHONDRIAL"/>
    <property type="match status" value="1"/>
</dbReference>
<accession>A0A6J4V1V0</accession>
<keyword evidence="8" id="KW-0143">Chaperone</keyword>
<dbReference type="InterPro" id="IPR047196">
    <property type="entry name" value="YidC_ALB_C"/>
</dbReference>
<dbReference type="GO" id="GO:0051205">
    <property type="term" value="P:protein insertion into membrane"/>
    <property type="evidence" value="ECO:0007669"/>
    <property type="project" value="TreeGrafter"/>
</dbReference>
<keyword evidence="5" id="KW-0653">Protein transport</keyword>
<reference evidence="13" key="1">
    <citation type="submission" date="2020-02" db="EMBL/GenBank/DDBJ databases">
        <authorList>
            <person name="Meier V. D."/>
        </authorList>
    </citation>
    <scope>NUCLEOTIDE SEQUENCE</scope>
    <source>
        <strain evidence="13">AVDCRST_MAG59</strain>
    </source>
</reference>
<name>A0A6J4V1V0_9BACT</name>
<dbReference type="GO" id="GO:0005886">
    <property type="term" value="C:plasma membrane"/>
    <property type="evidence" value="ECO:0007669"/>
    <property type="project" value="UniProtKB-SubCell"/>
</dbReference>
<keyword evidence="2" id="KW-0813">Transport</keyword>
<evidence type="ECO:0000256" key="11">
    <source>
        <dbReference type="SAM" id="Phobius"/>
    </source>
</evidence>
<feature type="transmembrane region" description="Helical" evidence="11">
    <location>
        <begin position="194"/>
        <end position="215"/>
    </location>
</feature>
<feature type="region of interest" description="Disordered" evidence="10">
    <location>
        <begin position="287"/>
        <end position="388"/>
    </location>
</feature>
<dbReference type="NCBIfam" id="TIGR03592">
    <property type="entry name" value="yidC_oxa1_cterm"/>
    <property type="match status" value="1"/>
</dbReference>
<organism evidence="13">
    <name type="scientific">uncultured Thermomicrobiales bacterium</name>
    <dbReference type="NCBI Taxonomy" id="1645740"/>
    <lineage>
        <taxon>Bacteria</taxon>
        <taxon>Pseudomonadati</taxon>
        <taxon>Thermomicrobiota</taxon>
        <taxon>Thermomicrobia</taxon>
        <taxon>Thermomicrobiales</taxon>
        <taxon>environmental samples</taxon>
    </lineage>
</organism>
<evidence type="ECO:0000256" key="4">
    <source>
        <dbReference type="ARBA" id="ARBA00022692"/>
    </source>
</evidence>
<evidence type="ECO:0000256" key="6">
    <source>
        <dbReference type="ARBA" id="ARBA00022989"/>
    </source>
</evidence>
<dbReference type="PANTHER" id="PTHR12428">
    <property type="entry name" value="OXA1"/>
    <property type="match status" value="1"/>
</dbReference>
<keyword evidence="6 11" id="KW-1133">Transmembrane helix</keyword>
<comment type="subcellular location">
    <subcellularLocation>
        <location evidence="1">Cell membrane</location>
        <topology evidence="1">Multi-pass membrane protein</topology>
    </subcellularLocation>
    <subcellularLocation>
        <location evidence="9">Membrane</location>
        <topology evidence="9">Multi-pass membrane protein</topology>
    </subcellularLocation>
</comment>
<evidence type="ECO:0000256" key="1">
    <source>
        <dbReference type="ARBA" id="ARBA00004651"/>
    </source>
</evidence>
<protein>
    <submittedName>
        <fullName evidence="13">Inner membrane protein translocase and chaperone YidC, short form OxaI-like</fullName>
    </submittedName>
</protein>
<evidence type="ECO:0000256" key="10">
    <source>
        <dbReference type="SAM" id="MobiDB-lite"/>
    </source>
</evidence>
<dbReference type="GO" id="GO:0032977">
    <property type="term" value="F:membrane insertase activity"/>
    <property type="evidence" value="ECO:0007669"/>
    <property type="project" value="InterPro"/>
</dbReference>
<dbReference type="GO" id="GO:0015031">
    <property type="term" value="P:protein transport"/>
    <property type="evidence" value="ECO:0007669"/>
    <property type="project" value="UniProtKB-KW"/>
</dbReference>
<gene>
    <name evidence="13" type="ORF">AVDCRST_MAG59-2867</name>
</gene>
<evidence type="ECO:0000256" key="3">
    <source>
        <dbReference type="ARBA" id="ARBA00022475"/>
    </source>
</evidence>
<feature type="compositionally biased region" description="Gly residues" evidence="10">
    <location>
        <begin position="345"/>
        <end position="358"/>
    </location>
</feature>
<dbReference type="AlphaFoldDB" id="A0A6J4V1V0"/>
<dbReference type="InterPro" id="IPR028055">
    <property type="entry name" value="YidC/Oxa/ALB_C"/>
</dbReference>
<dbReference type="Pfam" id="PF02096">
    <property type="entry name" value="60KD_IMP"/>
    <property type="match status" value="1"/>
</dbReference>
<dbReference type="EMBL" id="CADCWF010000192">
    <property type="protein sequence ID" value="CAA9564356.1"/>
    <property type="molecule type" value="Genomic_DNA"/>
</dbReference>
<dbReference type="InterPro" id="IPR001708">
    <property type="entry name" value="YidC/ALB3/OXA1/COX18"/>
</dbReference>
<evidence type="ECO:0000256" key="8">
    <source>
        <dbReference type="ARBA" id="ARBA00023186"/>
    </source>
</evidence>
<evidence type="ECO:0000256" key="9">
    <source>
        <dbReference type="RuleBase" id="RU003945"/>
    </source>
</evidence>
<evidence type="ECO:0000313" key="13">
    <source>
        <dbReference type="EMBL" id="CAA9564356.1"/>
    </source>
</evidence>
<proteinExistence type="inferred from homology"/>
<evidence type="ECO:0000259" key="12">
    <source>
        <dbReference type="Pfam" id="PF02096"/>
    </source>
</evidence>
<dbReference type="CDD" id="cd20070">
    <property type="entry name" value="5TM_YidC_Alb3"/>
    <property type="match status" value="1"/>
</dbReference>
<evidence type="ECO:0000256" key="2">
    <source>
        <dbReference type="ARBA" id="ARBA00022448"/>
    </source>
</evidence>
<feature type="domain" description="Membrane insertase YidC/Oxa/ALB C-terminal" evidence="12">
    <location>
        <begin position="42"/>
        <end position="229"/>
    </location>
</feature>
<keyword evidence="4 9" id="KW-0812">Transmembrane</keyword>
<sequence length="388" mass="41426">MLPSLLGVSAPPPAISIPVWDQYVALLTWALDGLAGIFNSGGLAIIAFTIIIKTIILPLTVQSIRSSKAMQELQPKIKELQKKHGKDRQRLSTETMALYQQHRVNPMAGCLPMLLQIPIFLGLYNAILGLSNQGSGVWNNAFLWIPDLSQPDPIHILPIMAAAFQFVQTKMMRPANQGKITDPQQAMMNSVMNIMPLTVILFGWSFAAGPVIYWATQSVYSVVQQWFITGWGSLRDWLPSLWELPEHRRLGYRAPRDPADLVVVGGEGGQVVRAGVGGWFQKKMEEAQQQAMARSAPAETAEDEPSEIGADGAKRAVVIPAARNGTGTGPRTGSKTAPKSSVKGGANGRARGGAGGGAARATAPSEASNGAASGKAVIVPRKAKPPAT</sequence>
<feature type="transmembrane region" description="Helical" evidence="11">
    <location>
        <begin position="40"/>
        <end position="61"/>
    </location>
</feature>
<keyword evidence="7 11" id="KW-0472">Membrane</keyword>
<feature type="compositionally biased region" description="Polar residues" evidence="10">
    <location>
        <begin position="329"/>
        <end position="339"/>
    </location>
</feature>
<evidence type="ECO:0000256" key="7">
    <source>
        <dbReference type="ARBA" id="ARBA00023136"/>
    </source>
</evidence>